<reference evidence="4 6" key="2">
    <citation type="submission" date="2016-08" db="EMBL/GenBank/DDBJ databases">
        <authorList>
            <person name="Varghese N."/>
            <person name="Submissions Spin"/>
        </authorList>
    </citation>
    <scope>NUCLEOTIDE SEQUENCE [LARGE SCALE GENOMIC DNA]</scope>
    <source>
        <strain evidence="4 6">HL-109</strain>
    </source>
</reference>
<dbReference type="Pfam" id="PF13400">
    <property type="entry name" value="Tad"/>
    <property type="match status" value="1"/>
</dbReference>
<dbReference type="InterPro" id="IPR036465">
    <property type="entry name" value="vWFA_dom_sf"/>
</dbReference>
<dbReference type="AlphaFoldDB" id="A0A0P8A3A9"/>
<evidence type="ECO:0000313" key="4">
    <source>
        <dbReference type="EMBL" id="SCC79870.1"/>
    </source>
</evidence>
<dbReference type="Proteomes" id="UP000182800">
    <property type="component" value="Unassembled WGS sequence"/>
</dbReference>
<dbReference type="Gene3D" id="3.40.50.410">
    <property type="entry name" value="von Willebrand factor, type A domain"/>
    <property type="match status" value="2"/>
</dbReference>
<feature type="domain" description="Putative Flp pilus-assembly TadG-like N-terminal" evidence="2">
    <location>
        <begin position="12"/>
        <end position="59"/>
    </location>
</feature>
<organism evidence="3 5">
    <name type="scientific">Saliniramus fredricksonii</name>
    <dbReference type="NCBI Taxonomy" id="1653334"/>
    <lineage>
        <taxon>Bacteria</taxon>
        <taxon>Pseudomonadati</taxon>
        <taxon>Pseudomonadota</taxon>
        <taxon>Alphaproteobacteria</taxon>
        <taxon>Hyphomicrobiales</taxon>
        <taxon>Salinarimonadaceae</taxon>
        <taxon>Saliniramus</taxon>
    </lineage>
</organism>
<evidence type="ECO:0000313" key="3">
    <source>
        <dbReference type="EMBL" id="KPQ09719.1"/>
    </source>
</evidence>
<evidence type="ECO:0000259" key="2">
    <source>
        <dbReference type="Pfam" id="PF13400"/>
    </source>
</evidence>
<feature type="region of interest" description="Disordered" evidence="1">
    <location>
        <begin position="222"/>
        <end position="255"/>
    </location>
</feature>
<sequence>MVRSKFCMATGGNVGMLFALSLPVVFAFVGAAVDGAYMLNVKTQLQKSVDVAALLAARDVETDMEREAVFRQYLENNLAGGNFTVTEIDVDVESGLNFVRIDGRVEADVRLFFMHHLGIEQLSASSSAFRAKEALEIAVVLDNTGSMGSRGINALKRASHALVDAVEGGRGEEQDIRISLVPFVTAVNIKGEGFDPAWIDMDGQALYNGWNFIDDPLRERRRNGERPEELPEGFGSNATGNGAGGGQACKNQGKGAPAIAKRERCRAADRYPHHMYLFEQSGTEWKGCVEARPAPYNLTPVPPDPANPDTLFVPYFAPDEPGDRMNRGGNSPTRFNNSWLDDAVTGTDEERLRATLKYIDPAQMSVDDGGPLTIGPNRACPTPIVPLSADFATVRTGIDAMNFWNGSGTNIAEGLAWGWRVLSPEAPYTQAAPFGERGQQKFLVLMTDGRNVSYGARNEFTRSDYGSYNFLANGRIDGATSQGAAERRLNDWTGQMCTQMKQQGIEIFTVVYNESNASVLDMFRRCASSPSNFFMARNTAALENAFMNIGQQVSRLRITE</sequence>
<dbReference type="PATRIC" id="fig|1653334.4.peg.519"/>
<dbReference type="EMBL" id="LJSX01000023">
    <property type="protein sequence ID" value="KPQ09719.1"/>
    <property type="molecule type" value="Genomic_DNA"/>
</dbReference>
<evidence type="ECO:0000313" key="6">
    <source>
        <dbReference type="Proteomes" id="UP000182800"/>
    </source>
</evidence>
<dbReference type="SUPFAM" id="SSF53300">
    <property type="entry name" value="vWA-like"/>
    <property type="match status" value="1"/>
</dbReference>
<reference evidence="3 5" key="1">
    <citation type="submission" date="2015-09" db="EMBL/GenBank/DDBJ databases">
        <title>Identification and resolution of microdiversity through metagenomic sequencing of parallel consortia.</title>
        <authorList>
            <person name="Nelson W.C."/>
            <person name="Romine M.F."/>
            <person name="Lindemann S.R."/>
        </authorList>
    </citation>
    <scope>NUCLEOTIDE SEQUENCE [LARGE SCALE GENOMIC DNA]</scope>
    <source>
        <strain evidence="3">HL-109</strain>
    </source>
</reference>
<evidence type="ECO:0000256" key="1">
    <source>
        <dbReference type="SAM" id="MobiDB-lite"/>
    </source>
</evidence>
<keyword evidence="6" id="KW-1185">Reference proteome</keyword>
<dbReference type="EMBL" id="FMBM01000001">
    <property type="protein sequence ID" value="SCC79870.1"/>
    <property type="molecule type" value="Genomic_DNA"/>
</dbReference>
<dbReference type="STRING" id="1653334.GA0071312_1213"/>
<dbReference type="RefSeq" id="WP_074443986.1">
    <property type="nucleotide sequence ID" value="NZ_FMBM01000001.1"/>
</dbReference>
<comment type="caution">
    <text evidence="3">The sequence shown here is derived from an EMBL/GenBank/DDBJ whole genome shotgun (WGS) entry which is preliminary data.</text>
</comment>
<accession>A0A0P8A3A9</accession>
<proteinExistence type="predicted"/>
<dbReference type="InterPro" id="IPR028087">
    <property type="entry name" value="Tad_N"/>
</dbReference>
<name>A0A0P8A3A9_9HYPH</name>
<protein>
    <submittedName>
        <fullName evidence="3">Flp pilus assembly protein TadG</fullName>
    </submittedName>
</protein>
<dbReference type="Proteomes" id="UP000050497">
    <property type="component" value="Unassembled WGS sequence"/>
</dbReference>
<evidence type="ECO:0000313" key="5">
    <source>
        <dbReference type="Proteomes" id="UP000050497"/>
    </source>
</evidence>
<gene>
    <name evidence="4" type="ORF">GA0071312_1213</name>
    <name evidence="3" type="ORF">HLUCCO17_13835</name>
</gene>